<dbReference type="EMBL" id="QSND01000001">
    <property type="protein sequence ID" value="KAA6452655.1"/>
    <property type="molecule type" value="Genomic_DNA"/>
</dbReference>
<name>A0A5M8RVI2_9BACI</name>
<gene>
    <name evidence="1" type="ORF">DX927_00025</name>
</gene>
<organism evidence="1 2">
    <name type="scientific">Bacillus swezeyi</name>
    <dbReference type="NCBI Taxonomy" id="1925020"/>
    <lineage>
        <taxon>Bacteria</taxon>
        <taxon>Bacillati</taxon>
        <taxon>Bacillota</taxon>
        <taxon>Bacilli</taxon>
        <taxon>Bacillales</taxon>
        <taxon>Bacillaceae</taxon>
        <taxon>Bacillus</taxon>
    </lineage>
</organism>
<proteinExistence type="predicted"/>
<dbReference type="RefSeq" id="WP_148959358.1">
    <property type="nucleotide sequence ID" value="NZ_QSND01000001.1"/>
</dbReference>
<reference evidence="1 2" key="1">
    <citation type="submission" date="2018-08" db="EMBL/GenBank/DDBJ databases">
        <title>Bacillus phenotypic plasticity.</title>
        <authorList>
            <person name="Hurtado E."/>
        </authorList>
    </citation>
    <scope>NUCLEOTIDE SEQUENCE [LARGE SCALE GENOMIC DNA]</scope>
    <source>
        <strain evidence="1 2">427</strain>
    </source>
</reference>
<sequence>MIPCGKQRDNSTVDYFKMAYENKMKKYGEEWIFEVENKQKQLMHDKQNKIRRDLTKGYMTLLSAQLGE</sequence>
<dbReference type="AlphaFoldDB" id="A0A5M8RVI2"/>
<accession>A0A5M8RVI2</accession>
<evidence type="ECO:0000313" key="2">
    <source>
        <dbReference type="Proteomes" id="UP000324326"/>
    </source>
</evidence>
<comment type="caution">
    <text evidence="1">The sequence shown here is derived from an EMBL/GenBank/DDBJ whole genome shotgun (WGS) entry which is preliminary data.</text>
</comment>
<protein>
    <submittedName>
        <fullName evidence="1">Uncharacterized protein</fullName>
    </submittedName>
</protein>
<dbReference type="Proteomes" id="UP000324326">
    <property type="component" value="Unassembled WGS sequence"/>
</dbReference>
<evidence type="ECO:0000313" key="1">
    <source>
        <dbReference type="EMBL" id="KAA6452655.1"/>
    </source>
</evidence>